<name>A0A9P7UDZ3_9PEZI</name>
<dbReference type="EMBL" id="JAESDN010000003">
    <property type="protein sequence ID" value="KAG7053139.1"/>
    <property type="molecule type" value="Genomic_DNA"/>
</dbReference>
<reference evidence="2" key="1">
    <citation type="submission" date="2021-05" db="EMBL/GenBank/DDBJ databases">
        <title>Comparative genomics of three Colletotrichum scovillei strains and genetic complementation revealed genes involved fungal growth and virulence on chili pepper.</title>
        <authorList>
            <person name="Hsieh D.-K."/>
            <person name="Chuang S.-C."/>
            <person name="Chen C.-Y."/>
            <person name="Chao Y.-T."/>
            <person name="Lu M.-Y.J."/>
            <person name="Lee M.-H."/>
            <person name="Shih M.-C."/>
        </authorList>
    </citation>
    <scope>NUCLEOTIDE SEQUENCE</scope>
    <source>
        <strain evidence="2">Coll-153</strain>
    </source>
</reference>
<sequence>MIKQYFAQVHLLTKDVYIWWFRHNIWVIIPEDSRLGYAMTVHTDLVRECATMSRVFCQIMHGWDRDRGSGWTGHTVDYMAARVREATRPVEEEDQAMDGASSNTLSVDDTSGNPSNNDEFPVIKFPQTTPNTNNTMAEVNPHQPTAEILLKNIVERRLPTDPQTLKDFFFDRCITTKGQEKLLSVYGLLMEGMEPAIPPAQLQAWAAEGDLELGKHISTAFSKLNQNKTSAGIITWFDYNQYIWNPNDVDAELAAHAEEIMGALAGPADDDGYMARIPVFMEGQTRLRHKKEALEAKGEYVRTVRGTRFSSVPNVDPNGPPAAGHAIFCPDGFNGVPLGEIARAMQNMPGVKVHVFPRK</sequence>
<feature type="region of interest" description="Disordered" evidence="1">
    <location>
        <begin position="88"/>
        <end position="122"/>
    </location>
</feature>
<organism evidence="2 3">
    <name type="scientific">Colletotrichum scovillei</name>
    <dbReference type="NCBI Taxonomy" id="1209932"/>
    <lineage>
        <taxon>Eukaryota</taxon>
        <taxon>Fungi</taxon>
        <taxon>Dikarya</taxon>
        <taxon>Ascomycota</taxon>
        <taxon>Pezizomycotina</taxon>
        <taxon>Sordariomycetes</taxon>
        <taxon>Hypocreomycetidae</taxon>
        <taxon>Glomerellales</taxon>
        <taxon>Glomerellaceae</taxon>
        <taxon>Colletotrichum</taxon>
        <taxon>Colletotrichum acutatum species complex</taxon>
    </lineage>
</organism>
<dbReference type="Proteomes" id="UP000699042">
    <property type="component" value="Unassembled WGS sequence"/>
</dbReference>
<protein>
    <submittedName>
        <fullName evidence="2">Uncharacterized protein</fullName>
    </submittedName>
</protein>
<comment type="caution">
    <text evidence="2">The sequence shown here is derived from an EMBL/GenBank/DDBJ whole genome shotgun (WGS) entry which is preliminary data.</text>
</comment>
<evidence type="ECO:0000256" key="1">
    <source>
        <dbReference type="SAM" id="MobiDB-lite"/>
    </source>
</evidence>
<feature type="compositionally biased region" description="Polar residues" evidence="1">
    <location>
        <begin position="100"/>
        <end position="118"/>
    </location>
</feature>
<evidence type="ECO:0000313" key="2">
    <source>
        <dbReference type="EMBL" id="KAG7053139.1"/>
    </source>
</evidence>
<gene>
    <name evidence="2" type="ORF">JMJ77_000231</name>
</gene>
<proteinExistence type="predicted"/>
<dbReference type="AlphaFoldDB" id="A0A9P7UDZ3"/>
<accession>A0A9P7UDZ3</accession>
<evidence type="ECO:0000313" key="3">
    <source>
        <dbReference type="Proteomes" id="UP000699042"/>
    </source>
</evidence>
<keyword evidence="3" id="KW-1185">Reference proteome</keyword>